<name>A0A812TE90_9DINO</name>
<organism evidence="1 2">
    <name type="scientific">Symbiodinium natans</name>
    <dbReference type="NCBI Taxonomy" id="878477"/>
    <lineage>
        <taxon>Eukaryota</taxon>
        <taxon>Sar</taxon>
        <taxon>Alveolata</taxon>
        <taxon>Dinophyceae</taxon>
        <taxon>Suessiales</taxon>
        <taxon>Symbiodiniaceae</taxon>
        <taxon>Symbiodinium</taxon>
    </lineage>
</organism>
<keyword evidence="2" id="KW-1185">Reference proteome</keyword>
<comment type="caution">
    <text evidence="1">The sequence shown here is derived from an EMBL/GenBank/DDBJ whole genome shotgun (WGS) entry which is preliminary data.</text>
</comment>
<dbReference type="Proteomes" id="UP000604046">
    <property type="component" value="Unassembled WGS sequence"/>
</dbReference>
<sequence>MWAAKQGAVAAHREEGEGAKEVRGGCGWLRAAKGGLWAVQVKNTFVEMAEDVDSDLPLRRVQSVPALPWMGKEEEKGNALPPPARTTLCVFSFGNFANVDEVLGLLKVKGLLCKIDFAYMPMDFKHGVPYGEVFLNAVSPEAALELWDVLDGPQGENGSFAVCWNTKVQGLDALIKKYRNYSVMHPAVHEKAKPRLFKDGESMAFPAPTRKVKFPRARA</sequence>
<evidence type="ECO:0000313" key="1">
    <source>
        <dbReference type="EMBL" id="CAE7519615.1"/>
    </source>
</evidence>
<gene>
    <name evidence="1" type="primary">ML3</name>
    <name evidence="1" type="ORF">SNAT2548_LOCUS29081</name>
</gene>
<reference evidence="1" key="1">
    <citation type="submission" date="2021-02" db="EMBL/GenBank/DDBJ databases">
        <authorList>
            <person name="Dougan E. K."/>
            <person name="Rhodes N."/>
            <person name="Thang M."/>
            <person name="Chan C."/>
        </authorList>
    </citation>
    <scope>NUCLEOTIDE SEQUENCE</scope>
</reference>
<dbReference type="AlphaFoldDB" id="A0A812TE90"/>
<protein>
    <submittedName>
        <fullName evidence="1">ML3 protein</fullName>
    </submittedName>
</protein>
<dbReference type="EMBL" id="CAJNDS010002543">
    <property type="protein sequence ID" value="CAE7519615.1"/>
    <property type="molecule type" value="Genomic_DNA"/>
</dbReference>
<dbReference type="OrthoDB" id="417481at2759"/>
<accession>A0A812TE90</accession>
<evidence type="ECO:0000313" key="2">
    <source>
        <dbReference type="Proteomes" id="UP000604046"/>
    </source>
</evidence>
<proteinExistence type="predicted"/>